<dbReference type="SUPFAM" id="SSF51735">
    <property type="entry name" value="NAD(P)-binding Rossmann-fold domains"/>
    <property type="match status" value="1"/>
</dbReference>
<name>A0A381TA60_9ZZZZ</name>
<sequence length="281" mass="31288">MVDKKKVLVTGLSGLVGTALRKDFEERYELSSLSRYGTDGIANTHNFKGNIAELDTMIPAFEGQHTVVHLAADRSANANWESALRNNFVGVYNVYEAAKQTGVKRVVFGSSQHAVGGFYQDEPYKTILAGNIDQVKRPYKLIDETVPIRPDGYYGASKAYAEGLGSYYSEFHGISSINIRIGWTISNDDPTVAGGGLAMWLSHRDTAQIHVKAVDAPDSLMYTVVFAMSNNYWNIFSLDKARKVLGYEPQDDAGKTLNLDRKLPVRDNTEYKQHEEDPDTY</sequence>
<proteinExistence type="inferred from homology"/>
<dbReference type="InterPro" id="IPR001509">
    <property type="entry name" value="Epimerase_deHydtase"/>
</dbReference>
<organism evidence="3">
    <name type="scientific">marine metagenome</name>
    <dbReference type="NCBI Taxonomy" id="408172"/>
    <lineage>
        <taxon>unclassified sequences</taxon>
        <taxon>metagenomes</taxon>
        <taxon>ecological metagenomes</taxon>
    </lineage>
</organism>
<evidence type="ECO:0000313" key="3">
    <source>
        <dbReference type="EMBL" id="SVA13035.1"/>
    </source>
</evidence>
<reference evidence="3" key="1">
    <citation type="submission" date="2018-05" db="EMBL/GenBank/DDBJ databases">
        <authorList>
            <person name="Lanie J.A."/>
            <person name="Ng W.-L."/>
            <person name="Kazmierczak K.M."/>
            <person name="Andrzejewski T.M."/>
            <person name="Davidsen T.M."/>
            <person name="Wayne K.J."/>
            <person name="Tettelin H."/>
            <person name="Glass J.I."/>
            <person name="Rusch D."/>
            <person name="Podicherti R."/>
            <person name="Tsui H.-C.T."/>
            <person name="Winkler M.E."/>
        </authorList>
    </citation>
    <scope>NUCLEOTIDE SEQUENCE</scope>
</reference>
<accession>A0A381TA60</accession>
<evidence type="ECO:0000256" key="1">
    <source>
        <dbReference type="ARBA" id="ARBA00007637"/>
    </source>
</evidence>
<dbReference type="AlphaFoldDB" id="A0A381TA60"/>
<dbReference type="PANTHER" id="PTHR43000">
    <property type="entry name" value="DTDP-D-GLUCOSE 4,6-DEHYDRATASE-RELATED"/>
    <property type="match status" value="1"/>
</dbReference>
<dbReference type="InterPro" id="IPR036291">
    <property type="entry name" value="NAD(P)-bd_dom_sf"/>
</dbReference>
<comment type="similarity">
    <text evidence="1">Belongs to the NAD(P)-dependent epimerase/dehydratase family.</text>
</comment>
<evidence type="ECO:0000259" key="2">
    <source>
        <dbReference type="Pfam" id="PF01370"/>
    </source>
</evidence>
<dbReference type="EMBL" id="UINC01004262">
    <property type="protein sequence ID" value="SVA13035.1"/>
    <property type="molecule type" value="Genomic_DNA"/>
</dbReference>
<dbReference type="Pfam" id="PF01370">
    <property type="entry name" value="Epimerase"/>
    <property type="match status" value="1"/>
</dbReference>
<feature type="domain" description="NAD-dependent epimerase/dehydratase" evidence="2">
    <location>
        <begin position="7"/>
        <end position="182"/>
    </location>
</feature>
<protein>
    <recommendedName>
        <fullName evidence="2">NAD-dependent epimerase/dehydratase domain-containing protein</fullName>
    </recommendedName>
</protein>
<dbReference type="Gene3D" id="3.40.50.720">
    <property type="entry name" value="NAD(P)-binding Rossmann-like Domain"/>
    <property type="match status" value="1"/>
</dbReference>
<gene>
    <name evidence="3" type="ORF">METZ01_LOCUS65889</name>
</gene>